<dbReference type="GO" id="GO:0004560">
    <property type="term" value="F:alpha-L-fucosidase activity"/>
    <property type="evidence" value="ECO:0007669"/>
    <property type="project" value="TreeGrafter"/>
</dbReference>
<dbReference type="PANTHER" id="PTHR31084">
    <property type="entry name" value="ALPHA-L-FUCOSIDASE 2"/>
    <property type="match status" value="1"/>
</dbReference>
<evidence type="ECO:0000256" key="1">
    <source>
        <dbReference type="SAM" id="SignalP"/>
    </source>
</evidence>
<gene>
    <name evidence="4" type="ORF">SCARR_00054</name>
</gene>
<dbReference type="InterPro" id="IPR008928">
    <property type="entry name" value="6-hairpin_glycosidase_sf"/>
</dbReference>
<evidence type="ECO:0000259" key="2">
    <source>
        <dbReference type="Pfam" id="PF21307"/>
    </source>
</evidence>
<dbReference type="InterPro" id="IPR012341">
    <property type="entry name" value="6hp_glycosidase-like_sf"/>
</dbReference>
<dbReference type="PANTHER" id="PTHR31084:SF0">
    <property type="entry name" value="ALPHA-L-FUCOSIDASE 2"/>
    <property type="match status" value="1"/>
</dbReference>
<dbReference type="Pfam" id="PF22124">
    <property type="entry name" value="Glyco_hydro_95_cat"/>
    <property type="match status" value="1"/>
</dbReference>
<dbReference type="RefSeq" id="WP_136059546.1">
    <property type="nucleotide sequence ID" value="NZ_CAAHFH010000001.1"/>
</dbReference>
<proteinExistence type="predicted"/>
<feature type="domain" description="Alpha fucosidase A-like C-terminal" evidence="2">
    <location>
        <begin position="658"/>
        <end position="716"/>
    </location>
</feature>
<keyword evidence="5" id="KW-1185">Reference proteome</keyword>
<dbReference type="AlphaFoldDB" id="A0A6C2UF54"/>
<feature type="signal peptide" evidence="1">
    <location>
        <begin position="1"/>
        <end position="21"/>
    </location>
</feature>
<evidence type="ECO:0000313" key="4">
    <source>
        <dbReference type="EMBL" id="VGO18004.1"/>
    </source>
</evidence>
<accession>A0A6C2UF54</accession>
<dbReference type="Pfam" id="PF21307">
    <property type="entry name" value="Glyco_hydro_95_C"/>
    <property type="match status" value="1"/>
</dbReference>
<keyword evidence="1" id="KW-0732">Signal</keyword>
<dbReference type="SUPFAM" id="SSF48208">
    <property type="entry name" value="Six-hairpin glycosidases"/>
    <property type="match status" value="1"/>
</dbReference>
<evidence type="ECO:0008006" key="6">
    <source>
        <dbReference type="Google" id="ProtNLM"/>
    </source>
</evidence>
<evidence type="ECO:0000313" key="5">
    <source>
        <dbReference type="Proteomes" id="UP000346198"/>
    </source>
</evidence>
<protein>
    <recommendedName>
        <fullName evidence="6">DUF5703 domain-containing protein</fullName>
    </recommendedName>
</protein>
<dbReference type="Gene3D" id="1.50.10.10">
    <property type="match status" value="1"/>
</dbReference>
<reference evidence="4 5" key="1">
    <citation type="submission" date="2019-04" db="EMBL/GenBank/DDBJ databases">
        <authorList>
            <person name="Van Vliet M D."/>
        </authorList>
    </citation>
    <scope>NUCLEOTIDE SEQUENCE [LARGE SCALE GENOMIC DNA]</scope>
    <source>
        <strain evidence="4 5">F21</strain>
    </source>
</reference>
<feature type="domain" description="Glycosyl hydrolase family 95 catalytic" evidence="3">
    <location>
        <begin position="310"/>
        <end position="645"/>
    </location>
</feature>
<name>A0A6C2UF54_9BACT</name>
<evidence type="ECO:0000259" key="3">
    <source>
        <dbReference type="Pfam" id="PF22124"/>
    </source>
</evidence>
<organism evidence="4 5">
    <name type="scientific">Pontiella sulfatireligans</name>
    <dbReference type="NCBI Taxonomy" id="2750658"/>
    <lineage>
        <taxon>Bacteria</taxon>
        <taxon>Pseudomonadati</taxon>
        <taxon>Kiritimatiellota</taxon>
        <taxon>Kiritimatiellia</taxon>
        <taxon>Kiritimatiellales</taxon>
        <taxon>Pontiellaceae</taxon>
        <taxon>Pontiella</taxon>
    </lineage>
</organism>
<dbReference type="GO" id="GO:0005975">
    <property type="term" value="P:carbohydrate metabolic process"/>
    <property type="evidence" value="ECO:0007669"/>
    <property type="project" value="InterPro"/>
</dbReference>
<dbReference type="EMBL" id="CAAHFH010000001">
    <property type="protein sequence ID" value="VGO18004.1"/>
    <property type="molecule type" value="Genomic_DNA"/>
</dbReference>
<dbReference type="InterPro" id="IPR054363">
    <property type="entry name" value="GH95_cat"/>
</dbReference>
<feature type="chain" id="PRO_5025476432" description="DUF5703 domain-containing protein" evidence="1">
    <location>
        <begin position="22"/>
        <end position="768"/>
    </location>
</feature>
<dbReference type="Proteomes" id="UP000346198">
    <property type="component" value="Unassembled WGS sequence"/>
</dbReference>
<sequence>MHTHSAILTSLTILISSIGFAKEYTLDTSIDYGQVLGRHDMVFKDAPASYDDCVFIGNGMIGSTIWARPGEAIHWSLGRNDVYNTREERGSRLLIGNLSLKLQSPVVAQPLRLSLHKAEASGSIQTKKGSVEWRCITPQSSDVGLIEYTMTGKEKLEIVFEALPPVTPGQLNTYLKENFPKENWPAKKFKIDEYGNPLFTAFYKTLPTAMRIPAKTGTEGGIHWTTQFCEKGQGYAFACGTKKLSSGRYLCAYSIDALAKGDDRHDTVVQRVNEALQQGYETIAKEHYQWWDAYYQRTFVSFPDNKIARYYWIQLYKIACATRPDGVVLDEMGPWVRPTMWDRVWWNLNIQIAYNSIISCNRLDYCEPFIRILNENMESWRGSAAPITDAPGALNVGRTTDIYGNTSAAAKEFSNFTFAIYYYWMYCRSLGDDQQLKEKVFPFMKGAATYMMEMLEKDSDGIYHVKRDISPEYMKCKTDYLSTNYDLGPLVWNLNALLYLNKEHQLNDPDAAVWQEVLDNLIPFPADETGLLLGEGSRFEESHRHYSHLLPFYPFRVIDMSTQENFDLCKKSFERWAAPKPDGKRSWNAFAFFGAAPMSAWLGDGDKAVEYLHGGIDWTAENTFFKPAPPAIESVLCQTIGVHEMFLQSKTTHPEDTLLRIFPAMPSTWKNASFNRLLAEGAFEVAGKWKDGKIVFAEITSKAGKPCHVIAPFDQKPQALGKRDFTVTESKNPKGETIYAIDLKKGESVLLVPLKSAPVATYRIANDS</sequence>
<dbReference type="InterPro" id="IPR049053">
    <property type="entry name" value="AFCA-like_C"/>
</dbReference>